<feature type="compositionally biased region" description="Low complexity" evidence="1">
    <location>
        <begin position="48"/>
        <end position="57"/>
    </location>
</feature>
<evidence type="ECO:0000313" key="4">
    <source>
        <dbReference type="Proteomes" id="UP000001409"/>
    </source>
</evidence>
<evidence type="ECO:0000256" key="2">
    <source>
        <dbReference type="SAM" id="Phobius"/>
    </source>
</evidence>
<keyword evidence="2" id="KW-1133">Transmembrane helix</keyword>
<feature type="transmembrane region" description="Helical" evidence="2">
    <location>
        <begin position="20"/>
        <end position="38"/>
    </location>
</feature>
<keyword evidence="2" id="KW-0472">Membrane</keyword>
<name>Q8FMH8_COREF</name>
<dbReference type="EMBL" id="BA000035">
    <property type="protein sequence ID" value="BAC19336.1"/>
    <property type="molecule type" value="Genomic_DNA"/>
</dbReference>
<organism evidence="3 4">
    <name type="scientific">Corynebacterium efficiens (strain DSM 44549 / YS-314 / AJ 12310 / JCM 11189 / NBRC 100395)</name>
    <dbReference type="NCBI Taxonomy" id="196164"/>
    <lineage>
        <taxon>Bacteria</taxon>
        <taxon>Bacillati</taxon>
        <taxon>Actinomycetota</taxon>
        <taxon>Actinomycetes</taxon>
        <taxon>Mycobacteriales</taxon>
        <taxon>Corynebacteriaceae</taxon>
        <taxon>Corynebacterium</taxon>
    </lineage>
</organism>
<dbReference type="KEGG" id="cef:CE2526"/>
<dbReference type="OrthoDB" id="4772932at2"/>
<dbReference type="Proteomes" id="UP000001409">
    <property type="component" value="Chromosome"/>
</dbReference>
<proteinExistence type="predicted"/>
<dbReference type="eggNOG" id="ENOG503304R">
    <property type="taxonomic scope" value="Bacteria"/>
</dbReference>
<feature type="region of interest" description="Disordered" evidence="1">
    <location>
        <begin position="41"/>
        <end position="110"/>
    </location>
</feature>
<dbReference type="STRING" id="196164.gene:10742973"/>
<accession>Q8FMH8</accession>
<evidence type="ECO:0008006" key="5">
    <source>
        <dbReference type="Google" id="ProtNLM"/>
    </source>
</evidence>
<evidence type="ECO:0000313" key="3">
    <source>
        <dbReference type="EMBL" id="BAC19336.1"/>
    </source>
</evidence>
<keyword evidence="4" id="KW-1185">Reference proteome</keyword>
<evidence type="ECO:0000256" key="1">
    <source>
        <dbReference type="SAM" id="MobiDB-lite"/>
    </source>
</evidence>
<dbReference type="RefSeq" id="WP_006769112.1">
    <property type="nucleotide sequence ID" value="NC_004369.1"/>
</dbReference>
<dbReference type="AlphaFoldDB" id="Q8FMH8"/>
<accession>C8NK20</accession>
<dbReference type="HOGENOM" id="CLU_075791_1_0_11"/>
<protein>
    <recommendedName>
        <fullName evidence="5">Intracellular proteinase inhibitor BsuPI domain-containing protein</fullName>
    </recommendedName>
</protein>
<keyword evidence="2" id="KW-0812">Transmembrane</keyword>
<feature type="compositionally biased region" description="Low complexity" evidence="1">
    <location>
        <begin position="74"/>
        <end position="83"/>
    </location>
</feature>
<reference evidence="3 4" key="1">
    <citation type="journal article" date="2003" name="Genome Res.">
        <title>Comparative complete genome sequence analysis of the amino acid replacements responsible for the thermostability of Corynebacterium efficiens.</title>
        <authorList>
            <person name="Nishio Y."/>
            <person name="Nakamura Y."/>
            <person name="Kawarabayasi Y."/>
            <person name="Usuda Y."/>
            <person name="Kimura E."/>
            <person name="Sugimoto S."/>
            <person name="Matsui K."/>
            <person name="Yamagishi A."/>
            <person name="Kikuchi H."/>
            <person name="Ikeo K."/>
            <person name="Gojobori T."/>
        </authorList>
    </citation>
    <scope>NUCLEOTIDE SEQUENCE [LARGE SCALE GENOMIC DNA]</scope>
    <source>
        <strain evidence="4">DSM 44549 / YS-314 / AJ 12310 / JCM 11189 / NBRC 100395</strain>
    </source>
</reference>
<sequence length="238" mass="25467">MLMPVGTPRHNEVIYRRRRIAALVILLVVIALAIWGLTSLGGEETDTDPAAATTTLDNSVDLTPETTTEETTEKTTAASSSPEDAAGSSVSAAEGTTEESPEPTGAPKDSCELSDLIITAGSNKPNFAPGEEPQLYMTVENPTAADCEVDLDDEVLRFEVYDLATNARVWADVDCNPAVETGTRVFPAGEERYFQAIWSRTTSAPERCSDRQPVPAGAYFLHTVIGDNPSQALTFNLG</sequence>